<protein>
    <submittedName>
        <fullName evidence="1">Uncharacterized protein</fullName>
    </submittedName>
</protein>
<evidence type="ECO:0000313" key="1">
    <source>
        <dbReference type="EMBL" id="TYB76592.1"/>
    </source>
</evidence>
<evidence type="ECO:0000313" key="2">
    <source>
        <dbReference type="Proteomes" id="UP000323324"/>
    </source>
</evidence>
<dbReference type="AlphaFoldDB" id="A0A8H2LF24"/>
<keyword evidence="2" id="KW-1185">Reference proteome</keyword>
<organism evidence="1 2">
    <name type="scientific">Bizionia saleffrena</name>
    <dbReference type="NCBI Taxonomy" id="291189"/>
    <lineage>
        <taxon>Bacteria</taxon>
        <taxon>Pseudomonadati</taxon>
        <taxon>Bacteroidota</taxon>
        <taxon>Flavobacteriia</taxon>
        <taxon>Flavobacteriales</taxon>
        <taxon>Flavobacteriaceae</taxon>
        <taxon>Bizionia</taxon>
    </lineage>
</organism>
<dbReference type="RefSeq" id="WP_148368829.1">
    <property type="nucleotide sequence ID" value="NZ_VSKM01000004.1"/>
</dbReference>
<proteinExistence type="predicted"/>
<dbReference type="Proteomes" id="UP000323324">
    <property type="component" value="Unassembled WGS sequence"/>
</dbReference>
<dbReference type="EMBL" id="VSKM01000004">
    <property type="protein sequence ID" value="TYB76592.1"/>
    <property type="molecule type" value="Genomic_DNA"/>
</dbReference>
<gene>
    <name evidence="1" type="ORF">ES676_04390</name>
</gene>
<accession>A0A8H2LF24</accession>
<name>A0A8H2LF24_9FLAO</name>
<sequence>MSIKGYIALFMVTVFMAKFTAVNANGLNYLFNDSGIAFVNFHCKKENGLYKKTEQQPVVKTQVSILEVIALNSDCTMQFQLELCTWEVKHLASIMVHNDYLTSKLRFVYLDSDSPPPRVA</sequence>
<reference evidence="1 2" key="1">
    <citation type="submission" date="2019-08" db="EMBL/GenBank/DDBJ databases">
        <title>Genomes of Antarctic Bizionia species.</title>
        <authorList>
            <person name="Bowman J.P."/>
        </authorList>
    </citation>
    <scope>NUCLEOTIDE SEQUENCE [LARGE SCALE GENOMIC DNA]</scope>
    <source>
        <strain evidence="1 2">HFD</strain>
    </source>
</reference>
<comment type="caution">
    <text evidence="1">The sequence shown here is derived from an EMBL/GenBank/DDBJ whole genome shotgun (WGS) entry which is preliminary data.</text>
</comment>